<evidence type="ECO:0000313" key="10">
    <source>
        <dbReference type="Proteomes" id="UP000265663"/>
    </source>
</evidence>
<feature type="transmembrane region" description="Helical" evidence="8">
    <location>
        <begin position="54"/>
        <end position="75"/>
    </location>
</feature>
<evidence type="ECO:0000313" key="9">
    <source>
        <dbReference type="EMBL" id="RMZ66356.1"/>
    </source>
</evidence>
<evidence type="ECO:0000256" key="6">
    <source>
        <dbReference type="ARBA" id="ARBA00023136"/>
    </source>
</evidence>
<dbReference type="PANTHER" id="PTHR35042">
    <property type="entry name" value="ANTHRONE OXYGENASE ENCC"/>
    <property type="match status" value="1"/>
</dbReference>
<feature type="transmembrane region" description="Helical" evidence="8">
    <location>
        <begin position="12"/>
        <end position="34"/>
    </location>
</feature>
<feature type="transmembrane region" description="Helical" evidence="8">
    <location>
        <begin position="87"/>
        <end position="109"/>
    </location>
</feature>
<evidence type="ECO:0000256" key="4">
    <source>
        <dbReference type="ARBA" id="ARBA00023002"/>
    </source>
</evidence>
<proteinExistence type="inferred from homology"/>
<keyword evidence="6 8" id="KW-0472">Membrane</keyword>
<evidence type="ECO:0000256" key="1">
    <source>
        <dbReference type="ARBA" id="ARBA00004141"/>
    </source>
</evidence>
<reference evidence="9 10" key="1">
    <citation type="journal article" date="2014" name="PLoS ONE">
        <title>De novo Genome Assembly of the Fungal Plant Pathogen Pyrenophora semeniperda.</title>
        <authorList>
            <person name="Soliai M.M."/>
            <person name="Meyer S.E."/>
            <person name="Udall J.A."/>
            <person name="Elzinga D.E."/>
            <person name="Hermansen R.A."/>
            <person name="Bodily P.M."/>
            <person name="Hart A.A."/>
            <person name="Coleman C.E."/>
        </authorList>
    </citation>
    <scope>NUCLEOTIDE SEQUENCE [LARGE SCALE GENOMIC DNA]</scope>
    <source>
        <strain evidence="9 10">CCB06</strain>
        <tissue evidence="9">Mycelium</tissue>
    </source>
</reference>
<keyword evidence="3 8" id="KW-1133">Transmembrane helix</keyword>
<dbReference type="InterPro" id="IPR013901">
    <property type="entry name" value="Anthrone_oxy"/>
</dbReference>
<evidence type="ECO:0000256" key="5">
    <source>
        <dbReference type="ARBA" id="ARBA00023033"/>
    </source>
</evidence>
<dbReference type="Proteomes" id="UP000265663">
    <property type="component" value="Unassembled WGS sequence"/>
</dbReference>
<evidence type="ECO:0000256" key="2">
    <source>
        <dbReference type="ARBA" id="ARBA00022692"/>
    </source>
</evidence>
<comment type="similarity">
    <text evidence="7">Belongs to the anthrone oxygenase family.</text>
</comment>
<dbReference type="EMBL" id="KE747806">
    <property type="protein sequence ID" value="RMZ66356.1"/>
    <property type="molecule type" value="Genomic_DNA"/>
</dbReference>
<dbReference type="AlphaFoldDB" id="A0A3M7LW03"/>
<dbReference type="PANTHER" id="PTHR35042:SF3">
    <property type="entry name" value="ANTHRONE OXYGENASE-RELATED"/>
    <property type="match status" value="1"/>
</dbReference>
<organism evidence="9 10">
    <name type="scientific">Pyrenophora seminiperda CCB06</name>
    <dbReference type="NCBI Taxonomy" id="1302712"/>
    <lineage>
        <taxon>Eukaryota</taxon>
        <taxon>Fungi</taxon>
        <taxon>Dikarya</taxon>
        <taxon>Ascomycota</taxon>
        <taxon>Pezizomycotina</taxon>
        <taxon>Dothideomycetes</taxon>
        <taxon>Pleosporomycetidae</taxon>
        <taxon>Pleosporales</taxon>
        <taxon>Pleosporineae</taxon>
        <taxon>Pleosporaceae</taxon>
        <taxon>Pyrenophora</taxon>
    </lineage>
</organism>
<comment type="subcellular location">
    <subcellularLocation>
        <location evidence="1">Membrane</location>
        <topology evidence="1">Multi-pass membrane protein</topology>
    </subcellularLocation>
</comment>
<keyword evidence="2 8" id="KW-0812">Transmembrane</keyword>
<evidence type="ECO:0000256" key="8">
    <source>
        <dbReference type="SAM" id="Phobius"/>
    </source>
</evidence>
<keyword evidence="10" id="KW-1185">Reference proteome</keyword>
<evidence type="ECO:0000256" key="7">
    <source>
        <dbReference type="ARBA" id="ARBA00034313"/>
    </source>
</evidence>
<dbReference type="GO" id="GO:0016020">
    <property type="term" value="C:membrane"/>
    <property type="evidence" value="ECO:0007669"/>
    <property type="project" value="UniProtKB-SubCell"/>
</dbReference>
<keyword evidence="4" id="KW-0560">Oxidoreductase</keyword>
<name>A0A3M7LW03_9PLEO</name>
<protein>
    <submittedName>
        <fullName evidence="9">Noranthrone monooxygenase</fullName>
    </submittedName>
</protein>
<accession>A0A3M7LW03</accession>
<dbReference type="Pfam" id="PF08592">
    <property type="entry name" value="Anthrone_oxy"/>
    <property type="match status" value="1"/>
</dbReference>
<gene>
    <name evidence="9" type="ORF">GMOD_00005494</name>
</gene>
<keyword evidence="5 9" id="KW-0503">Monooxygenase</keyword>
<evidence type="ECO:0000256" key="3">
    <source>
        <dbReference type="ARBA" id="ARBA00022989"/>
    </source>
</evidence>
<sequence>MPNGRSLPPGVPATAIITGTFLSGAMMGLSLMAVPLFLDTNTESAHMLNQWARLYHYGHLLLPTMSVVTSLLYGYTAAGKRSSAQSWIAYAVAGVVTLSMIPFTLLVMVPTNNTLFRLADEIKSDAAVTTLGQIQELVTRWGRMHFIRSLSPLVGAIIGLRALMKEGAV</sequence>
<dbReference type="OrthoDB" id="5954308at2759"/>
<dbReference type="GO" id="GO:0004497">
    <property type="term" value="F:monooxygenase activity"/>
    <property type="evidence" value="ECO:0007669"/>
    <property type="project" value="UniProtKB-KW"/>
</dbReference>